<sequence length="503" mass="56328">METPPSPSHVVIAYDATKERTEHELNLTINRVRLRGDILRTGDTLVVFGVLHRVTHPMGYQAKACPDAFGASIRAMEEEVLKKVDSFSSMLLQTAEECEDEGVSLEVKVTAGTPIRKVILQEAVACKATWVILDRHLRRDLQFYLTRIPSKVAFIQDSLAVQVLRTHAISETVITENKLFYSPAKPVSQSTSEDSEHNEQSVITCRSYSLISSQEISDTSRTSSAYRSGEHSFSWDFGSSSKNEKSGLYARGENKHFASPQLVQKQRKNVFRQKSSVAPILCVACGMKTELYMKDPMKFSFSEIQQATGDFSKENLLGEGGFGHVYKGELKDGQMIAAKVRKEASTQGFAEFQSENLFLSGTKDMLLPLEPRKLGDFGLARWKTTDDPVQTKILGTLGYLAPEYAENGIVSIRTDVYAFGIILLQLMSGRKVVDMNGEEPQQSLRQWAEPLIEKLALHELIDPRIENSYDTYELYLMAKTAYLCVQRNPEGRPSMGEVIGLRI</sequence>
<organism evidence="1 2">
    <name type="scientific">Citrus sinensis</name>
    <name type="common">Sweet orange</name>
    <name type="synonym">Citrus aurantium var. sinensis</name>
    <dbReference type="NCBI Taxonomy" id="2711"/>
    <lineage>
        <taxon>Eukaryota</taxon>
        <taxon>Viridiplantae</taxon>
        <taxon>Streptophyta</taxon>
        <taxon>Embryophyta</taxon>
        <taxon>Tracheophyta</taxon>
        <taxon>Spermatophyta</taxon>
        <taxon>Magnoliopsida</taxon>
        <taxon>eudicotyledons</taxon>
        <taxon>Gunneridae</taxon>
        <taxon>Pentapetalae</taxon>
        <taxon>rosids</taxon>
        <taxon>malvids</taxon>
        <taxon>Sapindales</taxon>
        <taxon>Rutaceae</taxon>
        <taxon>Aurantioideae</taxon>
        <taxon>Citrus</taxon>
    </lineage>
</organism>
<gene>
    <name evidence="1" type="ORF">KPL71_016349</name>
</gene>
<keyword evidence="2" id="KW-1185">Reference proteome</keyword>
<name>A0ACB8KSC1_CITSI</name>
<accession>A0ACB8KSC1</accession>
<dbReference type="EMBL" id="CM039174">
    <property type="protein sequence ID" value="KAH9757298.1"/>
    <property type="molecule type" value="Genomic_DNA"/>
</dbReference>
<comment type="caution">
    <text evidence="1">The sequence shown here is derived from an EMBL/GenBank/DDBJ whole genome shotgun (WGS) entry which is preliminary data.</text>
</comment>
<evidence type="ECO:0000313" key="2">
    <source>
        <dbReference type="Proteomes" id="UP000829398"/>
    </source>
</evidence>
<dbReference type="Proteomes" id="UP000829398">
    <property type="component" value="Chromosome 5"/>
</dbReference>
<keyword evidence="1" id="KW-0808">Transferase</keyword>
<keyword evidence="1" id="KW-0418">Kinase</keyword>
<protein>
    <submittedName>
        <fullName evidence="1">Protein kinase domain-containing protein</fullName>
    </submittedName>
</protein>
<evidence type="ECO:0000313" key="1">
    <source>
        <dbReference type="EMBL" id="KAH9757298.1"/>
    </source>
</evidence>
<reference evidence="2" key="1">
    <citation type="journal article" date="2023" name="Hortic. Res.">
        <title>A chromosome-level phased genome enabling allele-level studies in sweet orange: a case study on citrus Huanglongbing tolerance.</title>
        <authorList>
            <person name="Wu B."/>
            <person name="Yu Q."/>
            <person name="Deng Z."/>
            <person name="Duan Y."/>
            <person name="Luo F."/>
            <person name="Gmitter F. Jr."/>
        </authorList>
    </citation>
    <scope>NUCLEOTIDE SEQUENCE [LARGE SCALE GENOMIC DNA]</scope>
    <source>
        <strain evidence="2">cv. Valencia</strain>
    </source>
</reference>
<proteinExistence type="predicted"/>